<keyword evidence="4" id="KW-0210">Decarboxylase</keyword>
<protein>
    <recommendedName>
        <fullName evidence="3">uroporphyrinogen decarboxylase</fullName>
        <ecNumber evidence="3">4.1.1.37</ecNumber>
    </recommendedName>
</protein>
<dbReference type="Gene3D" id="3.20.20.210">
    <property type="match status" value="1"/>
</dbReference>
<sequence>MSHSALLDVLKGRKPSRRPVWFMRQAGRYLPEYRETRAKAGSFLKLCYAPELAKEVTLQPLRRYDLDAAIVFADILVVPQAMGLGLAFAEGEGPIVEKITGAERVKALRPLDDADEVRLVCETVSLVKAELLADIALIGFCGAPWTVASYMIGGGGENGREAARVVAAARPDWYSELMDRVIEASATYLVRQIDAGADVVQIFDSWAGDLPGYLQERLVAEPIAAIMEKVRRQRPGVPIIVFARGAGAGHKRIGEITQAECLGMETSMPLGWAREVLGPAHVIQGNLDPLLVEAGGNALEEGVKLVAGALPKERHIFNLGHGMRPGTSPAHVEQVVKGLRRLDG</sequence>
<evidence type="ECO:0000259" key="7">
    <source>
        <dbReference type="PROSITE" id="PS00906"/>
    </source>
</evidence>
<evidence type="ECO:0000256" key="4">
    <source>
        <dbReference type="ARBA" id="ARBA00022793"/>
    </source>
</evidence>
<reference evidence="8" key="1">
    <citation type="submission" date="2020-05" db="EMBL/GenBank/DDBJ databases">
        <authorList>
            <person name="Chiriac C."/>
            <person name="Salcher M."/>
            <person name="Ghai R."/>
            <person name="Kavagutti S V."/>
        </authorList>
    </citation>
    <scope>NUCLEOTIDE SEQUENCE</scope>
</reference>
<dbReference type="UniPathway" id="UPA00251">
    <property type="reaction ID" value="UER00321"/>
</dbReference>
<dbReference type="GO" id="GO:0019353">
    <property type="term" value="P:protoporphyrinogen IX biosynthetic process from glutamate"/>
    <property type="evidence" value="ECO:0007669"/>
    <property type="project" value="TreeGrafter"/>
</dbReference>
<dbReference type="CDD" id="cd00717">
    <property type="entry name" value="URO-D"/>
    <property type="match status" value="1"/>
</dbReference>
<dbReference type="HAMAP" id="MF_00218">
    <property type="entry name" value="URO_D"/>
    <property type="match status" value="1"/>
</dbReference>
<accession>A0A6J7I621</accession>
<evidence type="ECO:0000256" key="5">
    <source>
        <dbReference type="ARBA" id="ARBA00023239"/>
    </source>
</evidence>
<dbReference type="PANTHER" id="PTHR21091">
    <property type="entry name" value="METHYLTETRAHYDROFOLATE:HOMOCYSTEINE METHYLTRANSFERASE RELATED"/>
    <property type="match status" value="1"/>
</dbReference>
<dbReference type="SUPFAM" id="SSF51726">
    <property type="entry name" value="UROD/MetE-like"/>
    <property type="match status" value="1"/>
</dbReference>
<dbReference type="InterPro" id="IPR038071">
    <property type="entry name" value="UROD/MetE-like_sf"/>
</dbReference>
<dbReference type="Pfam" id="PF01208">
    <property type="entry name" value="URO-D"/>
    <property type="match status" value="1"/>
</dbReference>
<comment type="similarity">
    <text evidence="2">Belongs to the uroporphyrinogen decarboxylase family.</text>
</comment>
<dbReference type="GO" id="GO:0005829">
    <property type="term" value="C:cytosol"/>
    <property type="evidence" value="ECO:0007669"/>
    <property type="project" value="TreeGrafter"/>
</dbReference>
<organism evidence="8">
    <name type="scientific">freshwater metagenome</name>
    <dbReference type="NCBI Taxonomy" id="449393"/>
    <lineage>
        <taxon>unclassified sequences</taxon>
        <taxon>metagenomes</taxon>
        <taxon>ecological metagenomes</taxon>
    </lineage>
</organism>
<dbReference type="InterPro" id="IPR006361">
    <property type="entry name" value="Uroporphyrinogen_deCO2ase_HemE"/>
</dbReference>
<evidence type="ECO:0000256" key="2">
    <source>
        <dbReference type="ARBA" id="ARBA00009935"/>
    </source>
</evidence>
<dbReference type="PROSITE" id="PS00906">
    <property type="entry name" value="UROD_1"/>
    <property type="match status" value="1"/>
</dbReference>
<evidence type="ECO:0000313" key="8">
    <source>
        <dbReference type="EMBL" id="CAB4925986.1"/>
    </source>
</evidence>
<dbReference type="GO" id="GO:0004853">
    <property type="term" value="F:uroporphyrinogen decarboxylase activity"/>
    <property type="evidence" value="ECO:0007669"/>
    <property type="project" value="UniProtKB-EC"/>
</dbReference>
<dbReference type="InterPro" id="IPR000257">
    <property type="entry name" value="Uroporphyrinogen_deCOase"/>
</dbReference>
<keyword evidence="6" id="KW-0627">Porphyrin biosynthesis</keyword>
<proteinExistence type="inferred from homology"/>
<keyword evidence="5" id="KW-0456">Lyase</keyword>
<dbReference type="EC" id="4.1.1.37" evidence="3"/>
<dbReference type="EMBL" id="CAFBMQ010000296">
    <property type="protein sequence ID" value="CAB4925986.1"/>
    <property type="molecule type" value="Genomic_DNA"/>
</dbReference>
<evidence type="ECO:0000256" key="3">
    <source>
        <dbReference type="ARBA" id="ARBA00012288"/>
    </source>
</evidence>
<evidence type="ECO:0000256" key="6">
    <source>
        <dbReference type="ARBA" id="ARBA00023244"/>
    </source>
</evidence>
<name>A0A6J7I621_9ZZZZ</name>
<dbReference type="AlphaFoldDB" id="A0A6J7I621"/>
<dbReference type="NCBIfam" id="TIGR01464">
    <property type="entry name" value="hemE"/>
    <property type="match status" value="1"/>
</dbReference>
<feature type="domain" description="Uroporphyrinogen decarboxylase (URO-D)" evidence="7">
    <location>
        <begin position="19"/>
        <end position="28"/>
    </location>
</feature>
<dbReference type="PANTHER" id="PTHR21091:SF169">
    <property type="entry name" value="UROPORPHYRINOGEN DECARBOXYLASE"/>
    <property type="match status" value="1"/>
</dbReference>
<gene>
    <name evidence="8" type="ORF">UFOPK3609_01669</name>
</gene>
<evidence type="ECO:0000256" key="1">
    <source>
        <dbReference type="ARBA" id="ARBA00004804"/>
    </source>
</evidence>
<comment type="pathway">
    <text evidence="1">Porphyrin-containing compound metabolism; protoporphyrin-IX biosynthesis; coproporphyrinogen-III from 5-aminolevulinate: step 4/4.</text>
</comment>